<comment type="similarity">
    <text evidence="14">Belongs to the transpeptidase family. MrdA subfamily.</text>
</comment>
<keyword evidence="10 14" id="KW-0573">Peptidoglycan synthesis</keyword>
<dbReference type="GO" id="GO:0009002">
    <property type="term" value="F:serine-type D-Ala-D-Ala carboxypeptidase activity"/>
    <property type="evidence" value="ECO:0007669"/>
    <property type="project" value="UniProtKB-UniRule"/>
</dbReference>
<comment type="catalytic activity">
    <reaction evidence="14">
        <text>Preferential cleavage: (Ac)2-L-Lys-D-Ala-|-D-Ala. Also transpeptidation of peptidyl-alanyl moieties that are N-acyl substituents of D-alanine.</text>
        <dbReference type="EC" id="3.4.16.4"/>
    </reaction>
</comment>
<dbReference type="GO" id="GO:0071972">
    <property type="term" value="F:peptidoglycan L,D-transpeptidase activity"/>
    <property type="evidence" value="ECO:0007669"/>
    <property type="project" value="TreeGrafter"/>
</dbReference>
<protein>
    <recommendedName>
        <fullName evidence="14">Peptidoglycan D,D-transpeptidase MrdA</fullName>
        <ecNumber evidence="14">3.4.16.4</ecNumber>
    </recommendedName>
    <alternativeName>
        <fullName evidence="14">Penicillin-binding protein 2</fullName>
        <shortName evidence="14">PBP-2</shortName>
    </alternativeName>
</protein>
<dbReference type="GO" id="GO:0016740">
    <property type="term" value="F:transferase activity"/>
    <property type="evidence" value="ECO:0007669"/>
    <property type="project" value="UniProtKB-KW"/>
</dbReference>
<dbReference type="InterPro" id="IPR017790">
    <property type="entry name" value="Penicillin-binding_protein_2"/>
</dbReference>
<dbReference type="GO" id="GO:0009252">
    <property type="term" value="P:peptidoglycan biosynthetic process"/>
    <property type="evidence" value="ECO:0007669"/>
    <property type="project" value="UniProtKB-UniRule"/>
</dbReference>
<keyword evidence="14" id="KW-0862">Zinc</keyword>
<keyword evidence="8 14" id="KW-0378">Hydrolase</keyword>
<evidence type="ECO:0000313" key="17">
    <source>
        <dbReference type="EMBL" id="AGH45588.1"/>
    </source>
</evidence>
<evidence type="ECO:0000313" key="18">
    <source>
        <dbReference type="Proteomes" id="UP000011864"/>
    </source>
</evidence>
<comment type="pathway">
    <text evidence="14">Cell wall biogenesis; peptidoglycan biosynthesis.</text>
</comment>
<keyword evidence="14" id="KW-0479">Metal-binding</keyword>
<evidence type="ECO:0000259" key="15">
    <source>
        <dbReference type="Pfam" id="PF00905"/>
    </source>
</evidence>
<feature type="transmembrane region" description="Helical" evidence="14">
    <location>
        <begin position="21"/>
        <end position="43"/>
    </location>
</feature>
<evidence type="ECO:0000259" key="16">
    <source>
        <dbReference type="Pfam" id="PF03717"/>
    </source>
</evidence>
<keyword evidence="7 14" id="KW-0812">Transmembrane</keyword>
<keyword evidence="9 14" id="KW-0133">Cell shape</keyword>
<keyword evidence="11 14" id="KW-1133">Transmembrane helix</keyword>
<evidence type="ECO:0000256" key="13">
    <source>
        <dbReference type="ARBA" id="ARBA00023316"/>
    </source>
</evidence>
<reference evidence="17 18" key="1">
    <citation type="journal article" date="2013" name="Genome Announc.">
        <title>Complete Genome Sequence of Glaciecola psychrophila Strain 170T.</title>
        <authorList>
            <person name="Yin J."/>
            <person name="Chen J."/>
            <person name="Liu G."/>
            <person name="Yu Y."/>
            <person name="Song L."/>
            <person name="Wang X."/>
            <person name="Qu X."/>
        </authorList>
    </citation>
    <scope>NUCLEOTIDE SEQUENCE [LARGE SCALE GENOMIC DNA]</scope>
    <source>
        <strain evidence="17 18">170</strain>
    </source>
</reference>
<dbReference type="KEGG" id="gps:C427_3479"/>
<evidence type="ECO:0000256" key="4">
    <source>
        <dbReference type="ARBA" id="ARBA00022519"/>
    </source>
</evidence>
<keyword evidence="18" id="KW-1185">Reference proteome</keyword>
<organism evidence="17 18">
    <name type="scientific">Paraglaciecola psychrophila 170</name>
    <dbReference type="NCBI Taxonomy" id="1129794"/>
    <lineage>
        <taxon>Bacteria</taxon>
        <taxon>Pseudomonadati</taxon>
        <taxon>Pseudomonadota</taxon>
        <taxon>Gammaproteobacteria</taxon>
        <taxon>Alteromonadales</taxon>
        <taxon>Alteromonadaceae</taxon>
        <taxon>Paraglaciecola</taxon>
    </lineage>
</organism>
<evidence type="ECO:0000256" key="7">
    <source>
        <dbReference type="ARBA" id="ARBA00022692"/>
    </source>
</evidence>
<dbReference type="NCBIfam" id="TIGR03423">
    <property type="entry name" value="pbp2_mrdA"/>
    <property type="match status" value="1"/>
</dbReference>
<feature type="binding site" evidence="14">
    <location>
        <position position="388"/>
    </location>
    <ligand>
        <name>Zn(2+)</name>
        <dbReference type="ChEBI" id="CHEBI:29105"/>
    </ligand>
</feature>
<dbReference type="PANTHER" id="PTHR30627">
    <property type="entry name" value="PEPTIDOGLYCAN D,D-TRANSPEPTIDASE"/>
    <property type="match status" value="1"/>
</dbReference>
<feature type="binding site" evidence="14">
    <location>
        <position position="354"/>
    </location>
    <ligand>
        <name>Zn(2+)</name>
        <dbReference type="ChEBI" id="CHEBI:29105"/>
    </ligand>
</feature>
<dbReference type="InterPro" id="IPR005311">
    <property type="entry name" value="PBP_dimer"/>
</dbReference>
<dbReference type="OrthoDB" id="9766847at2"/>
<keyword evidence="13 14" id="KW-0961">Cell wall biogenesis/degradation</keyword>
<evidence type="ECO:0000256" key="9">
    <source>
        <dbReference type="ARBA" id="ARBA00022960"/>
    </source>
</evidence>
<dbReference type="EC" id="3.4.16.4" evidence="14"/>
<keyword evidence="5 14" id="KW-0121">Carboxypeptidase</keyword>
<keyword evidence="4 14" id="KW-0997">Cell inner membrane</keyword>
<dbReference type="GO" id="GO:0071555">
    <property type="term" value="P:cell wall organization"/>
    <property type="evidence" value="ECO:0007669"/>
    <property type="project" value="UniProtKB-KW"/>
</dbReference>
<evidence type="ECO:0000256" key="3">
    <source>
        <dbReference type="ARBA" id="ARBA00022475"/>
    </source>
</evidence>
<dbReference type="Pfam" id="PF03717">
    <property type="entry name" value="PBP_dimer"/>
    <property type="match status" value="1"/>
</dbReference>
<dbReference type="GO" id="GO:0008658">
    <property type="term" value="F:penicillin binding"/>
    <property type="evidence" value="ECO:0007669"/>
    <property type="project" value="UniProtKB-UniRule"/>
</dbReference>
<feature type="binding site" evidence="14">
    <location>
        <position position="375"/>
    </location>
    <ligand>
        <name>Zn(2+)</name>
        <dbReference type="ChEBI" id="CHEBI:29105"/>
    </ligand>
</feature>
<dbReference type="Gene3D" id="3.40.710.10">
    <property type="entry name" value="DD-peptidase/beta-lactamase superfamily"/>
    <property type="match status" value="1"/>
</dbReference>
<keyword evidence="3 14" id="KW-1003">Cell membrane</keyword>
<gene>
    <name evidence="14" type="primary">mrdA</name>
    <name evidence="17" type="ORF">C427_3479</name>
</gene>
<dbReference type="EMBL" id="CP003837">
    <property type="protein sequence ID" value="AGH45588.1"/>
    <property type="molecule type" value="Genomic_DNA"/>
</dbReference>
<dbReference type="InterPro" id="IPR001460">
    <property type="entry name" value="PCN-bd_Tpept"/>
</dbReference>
<dbReference type="UniPathway" id="UPA00219"/>
<dbReference type="HAMAP" id="MF_02081">
    <property type="entry name" value="MrdA_transpept"/>
    <property type="match status" value="1"/>
</dbReference>
<dbReference type="SUPFAM" id="SSF56519">
    <property type="entry name" value="Penicillin binding protein dimerisation domain"/>
    <property type="match status" value="1"/>
</dbReference>
<feature type="active site" description="Acyl-ester intermediate" evidence="14">
    <location>
        <position position="330"/>
    </location>
</feature>
<feature type="domain" description="Penicillin-binding protein dimerisation" evidence="16">
    <location>
        <begin position="65"/>
        <end position="238"/>
    </location>
</feature>
<evidence type="ECO:0000256" key="12">
    <source>
        <dbReference type="ARBA" id="ARBA00023136"/>
    </source>
</evidence>
<name>K6ZJC1_9ALTE</name>
<evidence type="ECO:0000256" key="10">
    <source>
        <dbReference type="ARBA" id="ARBA00022984"/>
    </source>
</evidence>
<dbReference type="AlphaFoldDB" id="K6ZJC1"/>
<dbReference type="RefSeq" id="WP_007635194.1">
    <property type="nucleotide sequence ID" value="NC_020514.1"/>
</dbReference>
<dbReference type="GO" id="GO:0008360">
    <property type="term" value="P:regulation of cell shape"/>
    <property type="evidence" value="ECO:0007669"/>
    <property type="project" value="UniProtKB-KW"/>
</dbReference>
<dbReference type="InterPro" id="IPR012338">
    <property type="entry name" value="Beta-lactam/transpept-like"/>
</dbReference>
<evidence type="ECO:0000256" key="6">
    <source>
        <dbReference type="ARBA" id="ARBA00022670"/>
    </source>
</evidence>
<dbReference type="Gene3D" id="3.30.1390.30">
    <property type="entry name" value="Penicillin-binding protein 2a, domain 3"/>
    <property type="match status" value="1"/>
</dbReference>
<comment type="function">
    <text evidence="14">Catalyzes cross-linking of the peptidoglycan cell wall.</text>
</comment>
<comment type="subcellular location">
    <subcellularLocation>
        <location evidence="14">Cell inner membrane</location>
        <topology evidence="14">Single-pass membrane protein</topology>
    </subcellularLocation>
    <subcellularLocation>
        <location evidence="2">Cell membrane</location>
    </subcellularLocation>
    <subcellularLocation>
        <location evidence="1">Membrane</location>
        <topology evidence="1">Single-pass membrane protein</topology>
    </subcellularLocation>
</comment>
<dbReference type="Pfam" id="PF00905">
    <property type="entry name" value="Transpeptidase"/>
    <property type="match status" value="1"/>
</dbReference>
<dbReference type="GO" id="GO:0008270">
    <property type="term" value="F:zinc ion binding"/>
    <property type="evidence" value="ECO:0007669"/>
    <property type="project" value="UniProtKB-UniRule"/>
</dbReference>
<evidence type="ECO:0000256" key="2">
    <source>
        <dbReference type="ARBA" id="ARBA00004236"/>
    </source>
</evidence>
<dbReference type="Proteomes" id="UP000011864">
    <property type="component" value="Chromosome"/>
</dbReference>
<evidence type="ECO:0000256" key="5">
    <source>
        <dbReference type="ARBA" id="ARBA00022645"/>
    </source>
</evidence>
<dbReference type="eggNOG" id="COG0768">
    <property type="taxonomic scope" value="Bacteria"/>
</dbReference>
<keyword evidence="6 14" id="KW-0645">Protease</keyword>
<dbReference type="Gene3D" id="3.90.1310.10">
    <property type="entry name" value="Penicillin-binding protein 2a (Domain 2)"/>
    <property type="match status" value="1"/>
</dbReference>
<dbReference type="PATRIC" id="fig|1129794.4.peg.3461"/>
<keyword evidence="12 14" id="KW-0472">Membrane</keyword>
<evidence type="ECO:0000256" key="11">
    <source>
        <dbReference type="ARBA" id="ARBA00022989"/>
    </source>
</evidence>
<proteinExistence type="inferred from homology"/>
<dbReference type="PANTHER" id="PTHR30627:SF2">
    <property type="entry name" value="PEPTIDOGLYCAN D,D-TRANSPEPTIDASE MRDA"/>
    <property type="match status" value="1"/>
</dbReference>
<dbReference type="GO" id="GO:0006508">
    <property type="term" value="P:proteolysis"/>
    <property type="evidence" value="ECO:0007669"/>
    <property type="project" value="UniProtKB-KW"/>
</dbReference>
<feature type="domain" description="Penicillin-binding protein transpeptidase" evidence="15">
    <location>
        <begin position="272"/>
        <end position="609"/>
    </location>
</feature>
<keyword evidence="17" id="KW-0808">Transferase</keyword>
<dbReference type="InterPro" id="IPR050515">
    <property type="entry name" value="Beta-lactam/transpept"/>
</dbReference>
<dbReference type="GO" id="GO:0005886">
    <property type="term" value="C:plasma membrane"/>
    <property type="evidence" value="ECO:0007669"/>
    <property type="project" value="UniProtKB-SubCell"/>
</dbReference>
<dbReference type="STRING" id="1129794.C427_3479"/>
<accession>K6ZJC1</accession>
<evidence type="ECO:0000256" key="8">
    <source>
        <dbReference type="ARBA" id="ARBA00022801"/>
    </source>
</evidence>
<evidence type="ECO:0000256" key="14">
    <source>
        <dbReference type="HAMAP-Rule" id="MF_02081"/>
    </source>
</evidence>
<feature type="binding site" evidence="14">
    <location>
        <position position="369"/>
    </location>
    <ligand>
        <name>Zn(2+)</name>
        <dbReference type="ChEBI" id="CHEBI:29105"/>
    </ligand>
</feature>
<dbReference type="SUPFAM" id="SSF56601">
    <property type="entry name" value="beta-lactamase/transpeptidase-like"/>
    <property type="match status" value="1"/>
</dbReference>
<dbReference type="HOGENOM" id="CLU_009289_1_1_6"/>
<sequence>MPSPRILIKDHSAEANLFARRTFIGLFVVIVMIVMVLTNLYYLQISRFEDYQTRADGNRIKVLPVAPNRGLIYDRNGILLAENRPVFSLQVIPEEIDDLDLTINELSILLDIDAEDVSDFYRDLKGTRRFKPVNLINRLKSKEVALFSAQQHKYPGISIEARLARYYPYGSALTHVIGYVAKINKKDLQKLSEAGFEANYAATYDIGKRGVEKYHEEKLHGKVGFQEVEVNNQGRIIRILDFNPPAPGQDIVLNIDMTLQLEAEKAFAGKKGSVVAIDPRDGGVLALYSSPSYDPNLFVHGISSKNYKKLLTSDRPLFNRATQGQYPPASTVKPLLALTGLEERVITPEYRIHDFGKYQLKNVERVWRDHNPWGHGWVDVTKAIEVSCDIFFYDLAYKLGIDRISESMNEFGFGDYTGIDLHEEADGIMPSRGIVKALFNRPWYIGDTINVGIGQSYWTTTPIQLTQSIANLVNKGRRIIPQIIRGNMQKDKVILQAVKERRPIAIKDERNWDIVLDAMYGTVNRKGSAREAFRGANYISAGKTGTAQLVSIAQDEKYDASKLSKKNHDNAMYVGYAPYDKPQITVTVVLENAGHGGAEAAPIARKIMDNFFKDQTFPEHKVIEYLGQEPEEIELSKAELKPVVEPPDAEN</sequence>
<dbReference type="InterPro" id="IPR036138">
    <property type="entry name" value="PBP_dimer_sf"/>
</dbReference>
<comment type="cofactor">
    <cofactor evidence="14">
        <name>Zn(2+)</name>
        <dbReference type="ChEBI" id="CHEBI:29105"/>
    </cofactor>
    <text evidence="14">Binds one Zn(2+) ion per subunit.</text>
</comment>
<evidence type="ECO:0000256" key="1">
    <source>
        <dbReference type="ARBA" id="ARBA00004167"/>
    </source>
</evidence>